<dbReference type="EMBL" id="JAGIOO010000001">
    <property type="protein sequence ID" value="MBP2473786.1"/>
    <property type="molecule type" value="Genomic_DNA"/>
</dbReference>
<evidence type="ECO:0008006" key="3">
    <source>
        <dbReference type="Google" id="ProtNLM"/>
    </source>
</evidence>
<protein>
    <recommendedName>
        <fullName evidence="3">Phytoene synthase</fullName>
    </recommendedName>
</protein>
<keyword evidence="2" id="KW-1185">Reference proteome</keyword>
<organism evidence="1 2">
    <name type="scientific">Crossiella equi</name>
    <dbReference type="NCBI Taxonomy" id="130796"/>
    <lineage>
        <taxon>Bacteria</taxon>
        <taxon>Bacillati</taxon>
        <taxon>Actinomycetota</taxon>
        <taxon>Actinomycetes</taxon>
        <taxon>Pseudonocardiales</taxon>
        <taxon>Pseudonocardiaceae</taxon>
        <taxon>Crossiella</taxon>
    </lineage>
</organism>
<accession>A0ABS5AB38</accession>
<reference evidence="1 2" key="1">
    <citation type="submission" date="2021-03" db="EMBL/GenBank/DDBJ databases">
        <title>Sequencing the genomes of 1000 actinobacteria strains.</title>
        <authorList>
            <person name="Klenk H.-P."/>
        </authorList>
    </citation>
    <scope>NUCLEOTIDE SEQUENCE [LARGE SCALE GENOMIC DNA]</scope>
    <source>
        <strain evidence="1 2">DSM 44580</strain>
    </source>
</reference>
<evidence type="ECO:0000313" key="1">
    <source>
        <dbReference type="EMBL" id="MBP2473786.1"/>
    </source>
</evidence>
<sequence>MSTNHMASLAALKERMLPKQTPARWQDLSVSYRESVKASKALLRDTVGGAYALGFDRDRWELMQPFIRHYTAVMYRGDYLYEAAQRQGSATITDHSWRTELEELVDSYGVLTPEVRAGLADLERYFITEGRIVLGEVELSQRVIEDVLSIRSSDVFTLDRLLYLLSGQEVDEEYLAMLRPWTLLMELRVDIDDYAGDVADDSFNTIRLFHRLHGPERALAEVEDFRRRWVRRCLDQLQGARTSTLRKLLLSGLPDAGIDVLAPLARRLPRAVLLPLAKSTAARSDIATAPLPALLPDPAAPRLLSVAG</sequence>
<gene>
    <name evidence="1" type="ORF">JOF53_002658</name>
</gene>
<dbReference type="PANTHER" id="PTHR35754">
    <property type="entry name" value="ATP SYNTHASE SUBUNIT B"/>
    <property type="match status" value="1"/>
</dbReference>
<comment type="caution">
    <text evidence="1">The sequence shown here is derived from an EMBL/GenBank/DDBJ whole genome shotgun (WGS) entry which is preliminary data.</text>
</comment>
<evidence type="ECO:0000313" key="2">
    <source>
        <dbReference type="Proteomes" id="UP001519363"/>
    </source>
</evidence>
<name>A0ABS5AB38_9PSEU</name>
<dbReference type="RefSeq" id="WP_086788261.1">
    <property type="nucleotide sequence ID" value="NZ_JAGIOO010000001.1"/>
</dbReference>
<dbReference type="Proteomes" id="UP001519363">
    <property type="component" value="Unassembled WGS sequence"/>
</dbReference>
<dbReference type="PANTHER" id="PTHR35754:SF2">
    <property type="entry name" value="ATP SYNTHASE SUBUNIT B"/>
    <property type="match status" value="1"/>
</dbReference>
<proteinExistence type="predicted"/>